<reference evidence="13 14" key="1">
    <citation type="submission" date="2019-05" db="EMBL/GenBank/DDBJ databases">
        <authorList>
            <person name="Zhou X."/>
        </authorList>
    </citation>
    <scope>NUCLEOTIDE SEQUENCE [LARGE SCALE GENOMIC DNA]</scope>
    <source>
        <strain evidence="13 14">DSM 432</strain>
    </source>
</reference>
<evidence type="ECO:0000256" key="6">
    <source>
        <dbReference type="ARBA" id="ARBA00022475"/>
    </source>
</evidence>
<keyword evidence="5 12" id="KW-0813">Transport</keyword>
<name>A0A6C1KI46_XANAU</name>
<evidence type="ECO:0000256" key="7">
    <source>
        <dbReference type="ARBA" id="ARBA00022519"/>
    </source>
</evidence>
<evidence type="ECO:0000256" key="3">
    <source>
        <dbReference type="ARBA" id="ARBA00008741"/>
    </source>
</evidence>
<sequence length="56" mass="6058">MSHFVFIAASYGVATLGLGLLAAWLLVDYGQQRRALAELEARGLRKRSRRGPGDAA</sequence>
<comment type="caution">
    <text evidence="13">The sequence shown here is derived from an EMBL/GenBank/DDBJ whole genome shotgun (WGS) entry which is preliminary data.</text>
</comment>
<dbReference type="GO" id="GO:0017004">
    <property type="term" value="P:cytochrome complex assembly"/>
    <property type="evidence" value="ECO:0007669"/>
    <property type="project" value="UniProtKB-KW"/>
</dbReference>
<dbReference type="GO" id="GO:0015886">
    <property type="term" value="P:heme transport"/>
    <property type="evidence" value="ECO:0007669"/>
    <property type="project" value="InterPro"/>
</dbReference>
<comment type="function">
    <text evidence="1 12">Required for the export of heme to the periplasm for the biogenesis of c-type cytochromes.</text>
</comment>
<evidence type="ECO:0000256" key="9">
    <source>
        <dbReference type="ARBA" id="ARBA00022748"/>
    </source>
</evidence>
<evidence type="ECO:0000256" key="8">
    <source>
        <dbReference type="ARBA" id="ARBA00022692"/>
    </source>
</evidence>
<feature type="transmembrane region" description="Helical" evidence="12">
    <location>
        <begin position="6"/>
        <end position="27"/>
    </location>
</feature>
<dbReference type="EMBL" id="VAUP01000015">
    <property type="protein sequence ID" value="TLX43962.1"/>
    <property type="molecule type" value="Genomic_DNA"/>
</dbReference>
<proteinExistence type="inferred from homology"/>
<gene>
    <name evidence="13" type="primary">ccmD</name>
    <name evidence="13" type="ORF">FBQ73_07680</name>
</gene>
<dbReference type="OrthoDB" id="7868669at2"/>
<accession>A0A6C1KI46</accession>
<keyword evidence="6 12" id="KW-1003">Cell membrane</keyword>
<evidence type="ECO:0000256" key="11">
    <source>
        <dbReference type="ARBA" id="ARBA00023136"/>
    </source>
</evidence>
<dbReference type="Proteomes" id="UP000305131">
    <property type="component" value="Unassembled WGS sequence"/>
</dbReference>
<evidence type="ECO:0000313" key="14">
    <source>
        <dbReference type="Proteomes" id="UP000305131"/>
    </source>
</evidence>
<evidence type="ECO:0000256" key="2">
    <source>
        <dbReference type="ARBA" id="ARBA00004377"/>
    </source>
</evidence>
<comment type="similarity">
    <text evidence="3 12">Belongs to the CcmD/CycX/HelD family.</text>
</comment>
<keyword evidence="10 12" id="KW-1133">Transmembrane helix</keyword>
<evidence type="ECO:0000313" key="13">
    <source>
        <dbReference type="EMBL" id="TLX43962.1"/>
    </source>
</evidence>
<dbReference type="GeneID" id="95773331"/>
<evidence type="ECO:0000256" key="4">
    <source>
        <dbReference type="ARBA" id="ARBA00016461"/>
    </source>
</evidence>
<dbReference type="InterPro" id="IPR007078">
    <property type="entry name" value="Haem_export_protD_CcmD"/>
</dbReference>
<dbReference type="RefSeq" id="WP_138398871.1">
    <property type="nucleotide sequence ID" value="NZ_JBAFVI010000001.1"/>
</dbReference>
<dbReference type="GO" id="GO:0005886">
    <property type="term" value="C:plasma membrane"/>
    <property type="evidence" value="ECO:0007669"/>
    <property type="project" value="UniProtKB-SubCell"/>
</dbReference>
<dbReference type="AlphaFoldDB" id="A0A6C1KI46"/>
<keyword evidence="9 12" id="KW-0201">Cytochrome c-type biogenesis</keyword>
<dbReference type="Pfam" id="PF04995">
    <property type="entry name" value="CcmD"/>
    <property type="match status" value="1"/>
</dbReference>
<evidence type="ECO:0000256" key="5">
    <source>
        <dbReference type="ARBA" id="ARBA00022448"/>
    </source>
</evidence>
<comment type="subcellular location">
    <subcellularLocation>
        <location evidence="2 12">Cell inner membrane</location>
        <topology evidence="2 12">Single-pass membrane protein</topology>
    </subcellularLocation>
</comment>
<keyword evidence="11 12" id="KW-0472">Membrane</keyword>
<keyword evidence="8 12" id="KW-0812">Transmembrane</keyword>
<dbReference type="NCBIfam" id="TIGR03141">
    <property type="entry name" value="cytochro_ccmD"/>
    <property type="match status" value="1"/>
</dbReference>
<protein>
    <recommendedName>
        <fullName evidence="4 12">Heme exporter protein D</fullName>
    </recommendedName>
</protein>
<evidence type="ECO:0000256" key="10">
    <source>
        <dbReference type="ARBA" id="ARBA00022989"/>
    </source>
</evidence>
<keyword evidence="7 12" id="KW-0997">Cell inner membrane</keyword>
<organism evidence="13 14">
    <name type="scientific">Xanthobacter autotrophicus</name>
    <dbReference type="NCBI Taxonomy" id="280"/>
    <lineage>
        <taxon>Bacteria</taxon>
        <taxon>Pseudomonadati</taxon>
        <taxon>Pseudomonadota</taxon>
        <taxon>Alphaproteobacteria</taxon>
        <taxon>Hyphomicrobiales</taxon>
        <taxon>Xanthobacteraceae</taxon>
        <taxon>Xanthobacter</taxon>
    </lineage>
</organism>
<evidence type="ECO:0000256" key="12">
    <source>
        <dbReference type="RuleBase" id="RU363101"/>
    </source>
</evidence>
<evidence type="ECO:0000256" key="1">
    <source>
        <dbReference type="ARBA" id="ARBA00002442"/>
    </source>
</evidence>